<evidence type="ECO:0000256" key="1">
    <source>
        <dbReference type="ARBA" id="ARBA00001968"/>
    </source>
</evidence>
<keyword evidence="2" id="KW-0479">Metal-binding</keyword>
<evidence type="ECO:0000256" key="2">
    <source>
        <dbReference type="ARBA" id="ARBA00022723"/>
    </source>
</evidence>
<dbReference type="OrthoDB" id="2430314at2759"/>
<name>A0A1D2MBV9_ORCCI</name>
<reference evidence="4 5" key="1">
    <citation type="journal article" date="2016" name="Genome Biol. Evol.">
        <title>Gene Family Evolution Reflects Adaptation to Soil Environmental Stressors in the Genome of the Collembolan Orchesella cincta.</title>
        <authorList>
            <person name="Faddeeva-Vakhrusheva A."/>
            <person name="Derks M.F."/>
            <person name="Anvar S.Y."/>
            <person name="Agamennone V."/>
            <person name="Suring W."/>
            <person name="Smit S."/>
            <person name="van Straalen N.M."/>
            <person name="Roelofs D."/>
        </authorList>
    </citation>
    <scope>NUCLEOTIDE SEQUENCE [LARGE SCALE GENOMIC DNA]</scope>
    <source>
        <tissue evidence="4">Mixed pool</tissue>
    </source>
</reference>
<dbReference type="EMBL" id="LJIJ01001957">
    <property type="protein sequence ID" value="ODM90453.1"/>
    <property type="molecule type" value="Genomic_DNA"/>
</dbReference>
<accession>A0A1D2MBV9</accession>
<dbReference type="STRING" id="48709.A0A1D2MBV9"/>
<organism evidence="4 5">
    <name type="scientific">Orchesella cincta</name>
    <name type="common">Springtail</name>
    <name type="synonym">Podura cincta</name>
    <dbReference type="NCBI Taxonomy" id="48709"/>
    <lineage>
        <taxon>Eukaryota</taxon>
        <taxon>Metazoa</taxon>
        <taxon>Ecdysozoa</taxon>
        <taxon>Arthropoda</taxon>
        <taxon>Hexapoda</taxon>
        <taxon>Collembola</taxon>
        <taxon>Entomobryomorpha</taxon>
        <taxon>Entomobryoidea</taxon>
        <taxon>Orchesellidae</taxon>
        <taxon>Orchesellinae</taxon>
        <taxon>Orchesella</taxon>
    </lineage>
</organism>
<dbReference type="GO" id="GO:0046872">
    <property type="term" value="F:metal ion binding"/>
    <property type="evidence" value="ECO:0007669"/>
    <property type="project" value="UniProtKB-KW"/>
</dbReference>
<dbReference type="Pfam" id="PF13359">
    <property type="entry name" value="DDE_Tnp_4"/>
    <property type="match status" value="1"/>
</dbReference>
<evidence type="ECO:0000259" key="3">
    <source>
        <dbReference type="Pfam" id="PF13359"/>
    </source>
</evidence>
<keyword evidence="5" id="KW-1185">Reference proteome</keyword>
<gene>
    <name evidence="4" type="ORF">Ocin01_16229</name>
</gene>
<evidence type="ECO:0000313" key="4">
    <source>
        <dbReference type="EMBL" id="ODM90453.1"/>
    </source>
</evidence>
<sequence length="165" mass="18478">MARLFTLAYQRGVAREILRFFDPLEGKTTAAIPLETKVLCYLAHLRSGSFQWCLGSLAGISQPSVSRIIEGVSLTHFIAERPSYIFPDTPEEKTEPNKPFTTLMDFQTCSVKQFHSVNTQVICGADYKFYDIIAAWPGSTHDSFIYTTSGIKGRIYRGEFGDGGY</sequence>
<feature type="domain" description="DDE Tnp4" evidence="3">
    <location>
        <begin position="111"/>
        <end position="155"/>
    </location>
</feature>
<dbReference type="AlphaFoldDB" id="A0A1D2MBV9"/>
<dbReference type="Proteomes" id="UP000094527">
    <property type="component" value="Unassembled WGS sequence"/>
</dbReference>
<protein>
    <submittedName>
        <fullName evidence="4">Putative nuclease HARBI1</fullName>
    </submittedName>
</protein>
<evidence type="ECO:0000313" key="5">
    <source>
        <dbReference type="Proteomes" id="UP000094527"/>
    </source>
</evidence>
<proteinExistence type="predicted"/>
<dbReference type="InterPro" id="IPR027806">
    <property type="entry name" value="HARBI1_dom"/>
</dbReference>
<comment type="cofactor">
    <cofactor evidence="1">
        <name>a divalent metal cation</name>
        <dbReference type="ChEBI" id="CHEBI:60240"/>
    </cofactor>
</comment>
<comment type="caution">
    <text evidence="4">The sequence shown here is derived from an EMBL/GenBank/DDBJ whole genome shotgun (WGS) entry which is preliminary data.</text>
</comment>